<gene>
    <name evidence="1" type="ORF">MSBR3_2427</name>
</gene>
<evidence type="ECO:0000313" key="1">
    <source>
        <dbReference type="EMBL" id="AKB83005.1"/>
    </source>
</evidence>
<dbReference type="AlphaFoldDB" id="A0A0E3WXH3"/>
<accession>A0A0E3WXH3</accession>
<dbReference type="KEGG" id="mbak:MSBR3_2427"/>
<dbReference type="EMBL" id="CP009517">
    <property type="protein sequence ID" value="AKB83005.1"/>
    <property type="molecule type" value="Genomic_DNA"/>
</dbReference>
<proteinExistence type="predicted"/>
<protein>
    <submittedName>
        <fullName evidence="1">Uncharacterized protein</fullName>
    </submittedName>
</protein>
<keyword evidence="2" id="KW-1185">Reference proteome</keyword>
<organism evidence="1 2">
    <name type="scientific">Methanosarcina barkeri 3</name>
    <dbReference type="NCBI Taxonomy" id="1434107"/>
    <lineage>
        <taxon>Archaea</taxon>
        <taxon>Methanobacteriati</taxon>
        <taxon>Methanobacteriota</taxon>
        <taxon>Stenosarchaea group</taxon>
        <taxon>Methanomicrobia</taxon>
        <taxon>Methanosarcinales</taxon>
        <taxon>Methanosarcinaceae</taxon>
        <taxon>Methanosarcina</taxon>
    </lineage>
</organism>
<dbReference type="Proteomes" id="UP000033066">
    <property type="component" value="Chromosome"/>
</dbReference>
<name>A0A0E3WXH3_METBA</name>
<sequence length="66" mass="7669">MFYWTFFSFSSLNTVAFTSISIKQFLKSFVAPFCQKQSKLLIRMMVIKIHSIRSISKKDSPTAKVK</sequence>
<reference evidence="1" key="1">
    <citation type="submission" date="2014-07" db="EMBL/GenBank/DDBJ databases">
        <title>Methanogenic archaea and the global carbon cycle.</title>
        <authorList>
            <person name="Henriksen J.R."/>
            <person name="Luke J."/>
            <person name="Reinhart S."/>
            <person name="Benedict M.N."/>
            <person name="Youngblut N.D."/>
            <person name="Metcalf M.E."/>
            <person name="Whitaker R.J."/>
            <person name="Metcalf W.W."/>
        </authorList>
    </citation>
    <scope>NUCLEOTIDE SEQUENCE [LARGE SCALE GENOMIC DNA]</scope>
    <source>
        <strain evidence="1">3</strain>
    </source>
</reference>
<evidence type="ECO:0000313" key="2">
    <source>
        <dbReference type="Proteomes" id="UP000033066"/>
    </source>
</evidence>
<dbReference type="HOGENOM" id="CLU_2820794_0_0_2"/>
<dbReference type="PATRIC" id="fig|1434107.4.peg.3067"/>